<keyword evidence="1" id="KW-0472">Membrane</keyword>
<dbReference type="Proteomes" id="UP001465668">
    <property type="component" value="Unassembled WGS sequence"/>
</dbReference>
<keyword evidence="1" id="KW-1133">Transmembrane helix</keyword>
<organism evidence="2 3">
    <name type="scientific">Seiridium cardinale</name>
    <dbReference type="NCBI Taxonomy" id="138064"/>
    <lineage>
        <taxon>Eukaryota</taxon>
        <taxon>Fungi</taxon>
        <taxon>Dikarya</taxon>
        <taxon>Ascomycota</taxon>
        <taxon>Pezizomycotina</taxon>
        <taxon>Sordariomycetes</taxon>
        <taxon>Xylariomycetidae</taxon>
        <taxon>Amphisphaeriales</taxon>
        <taxon>Sporocadaceae</taxon>
        <taxon>Seiridium</taxon>
    </lineage>
</organism>
<keyword evidence="1" id="KW-0812">Transmembrane</keyword>
<evidence type="ECO:0000256" key="1">
    <source>
        <dbReference type="SAM" id="Phobius"/>
    </source>
</evidence>
<sequence length="167" mass="18680">MAPIVRQPQEKCKFGLCGTIAFDHFDNSPFEPSDDDPVTAVLETHRPLPTTYLLALSQKPATQPYSRHDKLIEEPTPKHINWCKHSLPGNSCTQMGIADSVMAPVTTVDGPMLVVLISIIFSVILAVEVCEYLERRQYGRIHLASDLDLDRQPDQTPEKQSLILDSK</sequence>
<reference evidence="2 3" key="1">
    <citation type="submission" date="2024-02" db="EMBL/GenBank/DDBJ databases">
        <title>First draft genome assembly of two strains of Seiridium cardinale.</title>
        <authorList>
            <person name="Emiliani G."/>
            <person name="Scali E."/>
        </authorList>
    </citation>
    <scope>NUCLEOTIDE SEQUENCE [LARGE SCALE GENOMIC DNA]</scope>
    <source>
        <strain evidence="2 3">BM-138-000479</strain>
    </source>
</reference>
<comment type="caution">
    <text evidence="2">The sequence shown here is derived from an EMBL/GenBank/DDBJ whole genome shotgun (WGS) entry which is preliminary data.</text>
</comment>
<proteinExistence type="predicted"/>
<evidence type="ECO:0000313" key="3">
    <source>
        <dbReference type="Proteomes" id="UP001465668"/>
    </source>
</evidence>
<protein>
    <submittedName>
        <fullName evidence="2">Uncharacterized protein</fullName>
    </submittedName>
</protein>
<accession>A0ABR2XWZ7</accession>
<evidence type="ECO:0000313" key="2">
    <source>
        <dbReference type="EMBL" id="KAK9778166.1"/>
    </source>
</evidence>
<gene>
    <name evidence="2" type="ORF">SCAR479_05136</name>
</gene>
<feature type="transmembrane region" description="Helical" evidence="1">
    <location>
        <begin position="112"/>
        <end position="133"/>
    </location>
</feature>
<keyword evidence="3" id="KW-1185">Reference proteome</keyword>
<name>A0ABR2XWZ7_9PEZI</name>
<dbReference type="EMBL" id="JARVKM010000017">
    <property type="protein sequence ID" value="KAK9778166.1"/>
    <property type="molecule type" value="Genomic_DNA"/>
</dbReference>